<name>A0A5J6TNN9_9CAUD</name>
<protein>
    <submittedName>
        <fullName evidence="2">Uncharacterized protein</fullName>
    </submittedName>
</protein>
<gene>
    <name evidence="2" type="primary">35</name>
    <name evidence="2" type="ORF">SEA_ALVY_35</name>
</gene>
<organism evidence="2 3">
    <name type="scientific">Streptomyces phage Alvy</name>
    <dbReference type="NCBI Taxonomy" id="2599888"/>
    <lineage>
        <taxon>Viruses</taxon>
        <taxon>Duplodnaviria</taxon>
        <taxon>Heunggongvirae</taxon>
        <taxon>Uroviricota</taxon>
        <taxon>Caudoviricetes</taxon>
        <taxon>Arquatrovirinae</taxon>
        <taxon>Caelumvirus</taxon>
        <taxon>Caelumvirus alvy</taxon>
    </lineage>
</organism>
<evidence type="ECO:0000256" key="1">
    <source>
        <dbReference type="SAM" id="Phobius"/>
    </source>
</evidence>
<keyword evidence="3" id="KW-1185">Reference proteome</keyword>
<dbReference type="EMBL" id="MN234208">
    <property type="protein sequence ID" value="QFG12445.1"/>
    <property type="molecule type" value="Genomic_DNA"/>
</dbReference>
<feature type="transmembrane region" description="Helical" evidence="1">
    <location>
        <begin position="7"/>
        <end position="27"/>
    </location>
</feature>
<keyword evidence="1" id="KW-0812">Transmembrane</keyword>
<dbReference type="KEGG" id="vg:64471660"/>
<sequence>MKRDPLVDALAAVVIVIALVGGIWTWTSAPCGVWAFSKAGDMPARCINQ</sequence>
<accession>A0A5J6TNN9</accession>
<proteinExistence type="predicted"/>
<evidence type="ECO:0000313" key="2">
    <source>
        <dbReference type="EMBL" id="QFG12445.1"/>
    </source>
</evidence>
<keyword evidence="1" id="KW-0472">Membrane</keyword>
<evidence type="ECO:0000313" key="3">
    <source>
        <dbReference type="Proteomes" id="UP000327487"/>
    </source>
</evidence>
<dbReference type="Proteomes" id="UP000327487">
    <property type="component" value="Segment"/>
</dbReference>
<keyword evidence="1" id="KW-1133">Transmembrane helix</keyword>
<dbReference type="RefSeq" id="YP_010055729.1">
    <property type="nucleotide sequence ID" value="NC_054669.1"/>
</dbReference>
<reference evidence="2 3" key="1">
    <citation type="submission" date="2019-07" db="EMBL/GenBank/DDBJ databases">
        <authorList>
            <person name="Zack K."/>
            <person name="Stoner T.H."/>
            <person name="Garlena R.A."/>
            <person name="Russell D.A."/>
            <person name="Pope W.H."/>
            <person name="Jacobs-Sera D."/>
            <person name="Hatfull G.F."/>
        </authorList>
    </citation>
    <scope>NUCLEOTIDE SEQUENCE [LARGE SCALE GENOMIC DNA]</scope>
</reference>
<dbReference type="GeneID" id="64471660"/>